<dbReference type="PROSITE" id="PS52016">
    <property type="entry name" value="TONB_DEPENDENT_REC_3"/>
    <property type="match status" value="1"/>
</dbReference>
<dbReference type="EMBL" id="CP113088">
    <property type="protein sequence ID" value="WAC02556.1"/>
    <property type="molecule type" value="Genomic_DNA"/>
</dbReference>
<evidence type="ECO:0000256" key="10">
    <source>
        <dbReference type="PROSITE-ProRule" id="PRU01360"/>
    </source>
</evidence>
<feature type="domain" description="TonB-dependent receptor plug" evidence="13">
    <location>
        <begin position="192"/>
        <end position="268"/>
    </location>
</feature>
<dbReference type="InterPro" id="IPR000531">
    <property type="entry name" value="Beta-barrel_TonB"/>
</dbReference>
<dbReference type="GO" id="GO:0015344">
    <property type="term" value="F:siderophore uptake transmembrane transporter activity"/>
    <property type="evidence" value="ECO:0007669"/>
    <property type="project" value="TreeGrafter"/>
</dbReference>
<evidence type="ECO:0000256" key="7">
    <source>
        <dbReference type="ARBA" id="ARBA00023136"/>
    </source>
</evidence>
<evidence type="ECO:0000256" key="2">
    <source>
        <dbReference type="ARBA" id="ARBA00022448"/>
    </source>
</evidence>
<dbReference type="SUPFAM" id="SSF49464">
    <property type="entry name" value="Carboxypeptidase regulatory domain-like"/>
    <property type="match status" value="1"/>
</dbReference>
<dbReference type="Gene3D" id="2.60.40.1120">
    <property type="entry name" value="Carboxypeptidase-like, regulatory domain"/>
    <property type="match status" value="1"/>
</dbReference>
<keyword evidence="15" id="KW-1185">Reference proteome</keyword>
<keyword evidence="3 10" id="KW-1134">Transmembrane beta strand</keyword>
<dbReference type="InterPro" id="IPR039426">
    <property type="entry name" value="TonB-dep_rcpt-like"/>
</dbReference>
<keyword evidence="6 11" id="KW-0798">TonB box</keyword>
<evidence type="ECO:0000256" key="4">
    <source>
        <dbReference type="ARBA" id="ARBA00022692"/>
    </source>
</evidence>
<dbReference type="InterPro" id="IPR036942">
    <property type="entry name" value="Beta-barrel_TonB_sf"/>
</dbReference>
<evidence type="ECO:0000256" key="9">
    <source>
        <dbReference type="ARBA" id="ARBA00023237"/>
    </source>
</evidence>
<dbReference type="Gene3D" id="2.40.170.20">
    <property type="entry name" value="TonB-dependent receptor, beta-barrel domain"/>
    <property type="match status" value="1"/>
</dbReference>
<keyword evidence="7 10" id="KW-0472">Membrane</keyword>
<dbReference type="PANTHER" id="PTHR30069">
    <property type="entry name" value="TONB-DEPENDENT OUTER MEMBRANE RECEPTOR"/>
    <property type="match status" value="1"/>
</dbReference>
<protein>
    <submittedName>
        <fullName evidence="14">TonB-dependent receptor</fullName>
    </submittedName>
</protein>
<accession>A0A9E8SDX3</accession>
<keyword evidence="8 14" id="KW-0675">Receptor</keyword>
<keyword evidence="5" id="KW-0732">Signal</keyword>
<dbReference type="Pfam" id="PF00593">
    <property type="entry name" value="TonB_dep_Rec_b-barrel"/>
    <property type="match status" value="1"/>
</dbReference>
<evidence type="ECO:0000256" key="6">
    <source>
        <dbReference type="ARBA" id="ARBA00023077"/>
    </source>
</evidence>
<dbReference type="RefSeq" id="WP_267677153.1">
    <property type="nucleotide sequence ID" value="NZ_CP113088.1"/>
</dbReference>
<keyword evidence="9 10" id="KW-0998">Cell outer membrane</keyword>
<feature type="domain" description="TonB-dependent receptor-like beta-barrel" evidence="12">
    <location>
        <begin position="349"/>
        <end position="685"/>
    </location>
</feature>
<dbReference type="InterPro" id="IPR012910">
    <property type="entry name" value="Plug_dom"/>
</dbReference>
<comment type="subcellular location">
    <subcellularLocation>
        <location evidence="1 10">Cell outer membrane</location>
        <topology evidence="1 10">Multi-pass membrane protein</topology>
    </subcellularLocation>
</comment>
<gene>
    <name evidence="14" type="ORF">N7U66_02315</name>
</gene>
<evidence type="ECO:0000256" key="11">
    <source>
        <dbReference type="RuleBase" id="RU003357"/>
    </source>
</evidence>
<evidence type="ECO:0000259" key="13">
    <source>
        <dbReference type="Pfam" id="PF07715"/>
    </source>
</evidence>
<keyword evidence="2 10" id="KW-0813">Transport</keyword>
<reference evidence="14" key="1">
    <citation type="submission" date="2022-11" db="EMBL/GenBank/DDBJ databases">
        <title>Lacinutrix neustonica HL-RS19T sp. nov., isolated from the surface microlayer sample of brackish Lake Shihwa.</title>
        <authorList>
            <person name="Choi J.Y."/>
            <person name="Hwang C.Y."/>
        </authorList>
    </citation>
    <scope>NUCLEOTIDE SEQUENCE</scope>
    <source>
        <strain evidence="14">HL-RS19</strain>
    </source>
</reference>
<name>A0A9E8SDX3_9FLAO</name>
<dbReference type="PANTHER" id="PTHR30069:SF29">
    <property type="entry name" value="HEMOGLOBIN AND HEMOGLOBIN-HAPTOGLOBIN-BINDING PROTEIN 1-RELATED"/>
    <property type="match status" value="1"/>
</dbReference>
<dbReference type="GO" id="GO:0044718">
    <property type="term" value="P:siderophore transmembrane transport"/>
    <property type="evidence" value="ECO:0007669"/>
    <property type="project" value="TreeGrafter"/>
</dbReference>
<evidence type="ECO:0000313" key="14">
    <source>
        <dbReference type="EMBL" id="WAC02556.1"/>
    </source>
</evidence>
<dbReference type="GO" id="GO:0009279">
    <property type="term" value="C:cell outer membrane"/>
    <property type="evidence" value="ECO:0007669"/>
    <property type="project" value="UniProtKB-SubCell"/>
</dbReference>
<keyword evidence="4 10" id="KW-0812">Transmembrane</keyword>
<dbReference type="AlphaFoldDB" id="A0A9E8SDX3"/>
<sequence length="689" mass="77210">MIYLLDRSINYIIFEDKVILTNNSMVFKALPDDFFKEEEHARPLEIETVFYNEYNNKNLVTIGKQSETLVENEVVVSGLVINETTGEPIQGVAIIADQLNRNTVTNKNGRFSITLPLGLNNIEAKLLGYTGFSKQLLVYSKGFFKFYLTEATETLAEVILESTANNNVKEGIVGVTSIDIEGLKTVPVILGERDILKVATTLPGIKTAGEGSAGFNVRGGRADQNLILLDDAVIYSPSHFLGFFSAINPFVTGSLDIYKASIPAEFGGRLSSVFDIKSKEPNYEKFSGEGAIGPVTGSLSLQTPIKKDEIALTAAARATYSNWILRSLDEESLKNSKASFYDGLIKYNHKINENNKFQATGYFSEDEFSITSDSIFSYNNALASLKWNHTFKNDKHQSELIAVNSQYKYGIGYEANSNNDFKFDYKINETQLKLNLKYFHSAKHKFDYGISTKLYQVNPGNVKPLGENSILTPKNLNQEKGLESAIYISDLFEVNEKLLFNIGLRYSRFSALGPNTQNVYEEGQPRAESTVIAVNTYGNNESIKNYSGLEYRASLRYLLTPTFSLKASYNTTLQYIHLLSNNTTISPTDTWKLSDLNTKPQRANQYTLGFYKNLYNSALEINIEGYYKKMSDILDYKIGAELILNEALEQELLQGEGQAYGVELLIKKKKGLFNGWLGYSYSESNAKIK</sequence>
<evidence type="ECO:0000256" key="1">
    <source>
        <dbReference type="ARBA" id="ARBA00004571"/>
    </source>
</evidence>
<dbReference type="KEGG" id="lnu:N7U66_02315"/>
<dbReference type="Pfam" id="PF07715">
    <property type="entry name" value="Plug"/>
    <property type="match status" value="1"/>
</dbReference>
<evidence type="ECO:0000313" key="15">
    <source>
        <dbReference type="Proteomes" id="UP001164705"/>
    </source>
</evidence>
<proteinExistence type="inferred from homology"/>
<evidence type="ECO:0000256" key="3">
    <source>
        <dbReference type="ARBA" id="ARBA00022452"/>
    </source>
</evidence>
<organism evidence="14 15">
    <name type="scientific">Lacinutrix neustonica</name>
    <dbReference type="NCBI Taxonomy" id="2980107"/>
    <lineage>
        <taxon>Bacteria</taxon>
        <taxon>Pseudomonadati</taxon>
        <taxon>Bacteroidota</taxon>
        <taxon>Flavobacteriia</taxon>
        <taxon>Flavobacteriales</taxon>
        <taxon>Flavobacteriaceae</taxon>
        <taxon>Lacinutrix</taxon>
    </lineage>
</organism>
<dbReference type="SUPFAM" id="SSF56935">
    <property type="entry name" value="Porins"/>
    <property type="match status" value="1"/>
</dbReference>
<dbReference type="Proteomes" id="UP001164705">
    <property type="component" value="Chromosome"/>
</dbReference>
<dbReference type="InterPro" id="IPR008969">
    <property type="entry name" value="CarboxyPept-like_regulatory"/>
</dbReference>
<evidence type="ECO:0000256" key="8">
    <source>
        <dbReference type="ARBA" id="ARBA00023170"/>
    </source>
</evidence>
<dbReference type="Pfam" id="PF13715">
    <property type="entry name" value="CarbopepD_reg_2"/>
    <property type="match status" value="1"/>
</dbReference>
<comment type="similarity">
    <text evidence="10 11">Belongs to the TonB-dependent receptor family.</text>
</comment>
<evidence type="ECO:0000259" key="12">
    <source>
        <dbReference type="Pfam" id="PF00593"/>
    </source>
</evidence>
<evidence type="ECO:0000256" key="5">
    <source>
        <dbReference type="ARBA" id="ARBA00022729"/>
    </source>
</evidence>